<reference evidence="3" key="1">
    <citation type="submission" date="2011-02" db="EMBL/GenBank/DDBJ databases">
        <title>The complete genome of Planctomyces brasiliensis DSM 5305.</title>
        <authorList>
            <person name="Lucas S."/>
            <person name="Copeland A."/>
            <person name="Lapidus A."/>
            <person name="Bruce D."/>
            <person name="Goodwin L."/>
            <person name="Pitluck S."/>
            <person name="Kyrpides N."/>
            <person name="Mavromatis K."/>
            <person name="Pagani I."/>
            <person name="Ivanova N."/>
            <person name="Ovchinnikova G."/>
            <person name="Lu M."/>
            <person name="Detter J.C."/>
            <person name="Han C."/>
            <person name="Land M."/>
            <person name="Hauser L."/>
            <person name="Markowitz V."/>
            <person name="Cheng J.-F."/>
            <person name="Hugenholtz P."/>
            <person name="Woyke T."/>
            <person name="Wu D."/>
            <person name="Tindall B."/>
            <person name="Pomrenke H.G."/>
            <person name="Brambilla E."/>
            <person name="Klenk H.-P."/>
            <person name="Eisen J.A."/>
        </authorList>
    </citation>
    <scope>NUCLEOTIDE SEQUENCE [LARGE SCALE GENOMIC DNA]</scope>
    <source>
        <strain evidence="3">ATCC 49424 / DSM 5305 / JCM 21570 / NBRC 103401 / IFAM 1448</strain>
    </source>
</reference>
<name>F0SHR2_RUBBR</name>
<evidence type="ECO:0000313" key="3">
    <source>
        <dbReference type="Proteomes" id="UP000006860"/>
    </source>
</evidence>
<feature type="compositionally biased region" description="Basic and acidic residues" evidence="1">
    <location>
        <begin position="9"/>
        <end position="20"/>
    </location>
</feature>
<evidence type="ECO:0000256" key="1">
    <source>
        <dbReference type="SAM" id="MobiDB-lite"/>
    </source>
</evidence>
<evidence type="ECO:0000313" key="2">
    <source>
        <dbReference type="EMBL" id="ADY59542.1"/>
    </source>
</evidence>
<dbReference type="STRING" id="756272.Plabr_1933"/>
<organism evidence="2 3">
    <name type="scientific">Rubinisphaera brasiliensis (strain ATCC 49424 / DSM 5305 / JCM 21570 / IAM 15109 / NBRC 103401 / IFAM 1448)</name>
    <name type="common">Planctomyces brasiliensis</name>
    <dbReference type="NCBI Taxonomy" id="756272"/>
    <lineage>
        <taxon>Bacteria</taxon>
        <taxon>Pseudomonadati</taxon>
        <taxon>Planctomycetota</taxon>
        <taxon>Planctomycetia</taxon>
        <taxon>Planctomycetales</taxon>
        <taxon>Planctomycetaceae</taxon>
        <taxon>Rubinisphaera</taxon>
    </lineage>
</organism>
<dbReference type="AlphaFoldDB" id="F0SHR2"/>
<dbReference type="Proteomes" id="UP000006860">
    <property type="component" value="Chromosome"/>
</dbReference>
<dbReference type="EMBL" id="CP002546">
    <property type="protein sequence ID" value="ADY59542.1"/>
    <property type="molecule type" value="Genomic_DNA"/>
</dbReference>
<proteinExistence type="predicted"/>
<dbReference type="HOGENOM" id="CLU_2993952_0_0_0"/>
<dbReference type="RefSeq" id="WP_013628269.1">
    <property type="nucleotide sequence ID" value="NC_015174.1"/>
</dbReference>
<protein>
    <submittedName>
        <fullName evidence="2">Uncharacterized protein</fullName>
    </submittedName>
</protein>
<keyword evidence="3" id="KW-1185">Reference proteome</keyword>
<accession>F0SHR2</accession>
<dbReference type="KEGG" id="pbs:Plabr_1933"/>
<gene>
    <name evidence="2" type="ordered locus">Plabr_1933</name>
</gene>
<sequence length="57" mass="6304">MAESSENPNGKDGRTPSLDMERIRADLKALRTAVNFQLTLLQDMEEALHLSTSSDQA</sequence>
<feature type="region of interest" description="Disordered" evidence="1">
    <location>
        <begin position="1"/>
        <end position="20"/>
    </location>
</feature>